<keyword evidence="1" id="KW-0472">Membrane</keyword>
<sequence>MRRSGERSGAVGCLVAAVAAVAGFGVWLNGSRPGLRGSFEDQRDLSLLYVELPLMLLAFPALTLAARCLAGAAMPHGAGRGTRAAVSLLAGSATVLVLAWAGHMWLDTRVAPFVHPAW</sequence>
<keyword evidence="3" id="KW-1185">Reference proteome</keyword>
<keyword evidence="1" id="KW-1133">Transmembrane helix</keyword>
<comment type="caution">
    <text evidence="2">The sequence shown here is derived from an EMBL/GenBank/DDBJ whole genome shotgun (WGS) entry which is preliminary data.</text>
</comment>
<dbReference type="AlphaFoldDB" id="A0A7X1JCG3"/>
<evidence type="ECO:0000313" key="2">
    <source>
        <dbReference type="EMBL" id="MBC2908203.1"/>
    </source>
</evidence>
<organism evidence="2 3">
    <name type="scientific">Streptomyces cupreus</name>
    <dbReference type="NCBI Taxonomy" id="2759956"/>
    <lineage>
        <taxon>Bacteria</taxon>
        <taxon>Bacillati</taxon>
        <taxon>Actinomycetota</taxon>
        <taxon>Actinomycetes</taxon>
        <taxon>Kitasatosporales</taxon>
        <taxon>Streptomycetaceae</taxon>
        <taxon>Streptomyces</taxon>
    </lineage>
</organism>
<name>A0A7X1JCG3_9ACTN</name>
<feature type="transmembrane region" description="Helical" evidence="1">
    <location>
        <begin position="48"/>
        <end position="72"/>
    </location>
</feature>
<protein>
    <submittedName>
        <fullName evidence="2">Uncharacterized protein</fullName>
    </submittedName>
</protein>
<proteinExistence type="predicted"/>
<keyword evidence="1" id="KW-0812">Transmembrane</keyword>
<evidence type="ECO:0000313" key="3">
    <source>
        <dbReference type="Proteomes" id="UP000584670"/>
    </source>
</evidence>
<accession>A0A7X1JCG3</accession>
<dbReference type="Proteomes" id="UP000584670">
    <property type="component" value="Unassembled WGS sequence"/>
</dbReference>
<feature type="transmembrane region" description="Helical" evidence="1">
    <location>
        <begin position="84"/>
        <end position="106"/>
    </location>
</feature>
<feature type="transmembrane region" description="Helical" evidence="1">
    <location>
        <begin position="9"/>
        <end position="28"/>
    </location>
</feature>
<dbReference type="EMBL" id="JACMSF010000121">
    <property type="protein sequence ID" value="MBC2908203.1"/>
    <property type="molecule type" value="Genomic_DNA"/>
</dbReference>
<gene>
    <name evidence="2" type="ORF">H4N64_43290</name>
</gene>
<reference evidence="2 3" key="1">
    <citation type="submission" date="2020-08" db="EMBL/GenBank/DDBJ databases">
        <title>Streptomyces sp. PSKA01 genome sequencing and assembly.</title>
        <authorList>
            <person name="Mandal S."/>
            <person name="Maiti P.K."/>
            <person name="Das P."/>
        </authorList>
    </citation>
    <scope>NUCLEOTIDE SEQUENCE [LARGE SCALE GENOMIC DNA]</scope>
    <source>
        <strain evidence="2 3">PSKA01</strain>
    </source>
</reference>
<evidence type="ECO:0000256" key="1">
    <source>
        <dbReference type="SAM" id="Phobius"/>
    </source>
</evidence>